<evidence type="ECO:0000256" key="4">
    <source>
        <dbReference type="ARBA" id="ARBA00023163"/>
    </source>
</evidence>
<dbReference type="STRING" id="1231391.GCA_000308195_02597"/>
<keyword evidence="3 5" id="KW-0238">DNA-binding</keyword>
<dbReference type="PANTHER" id="PTHR30055">
    <property type="entry name" value="HTH-TYPE TRANSCRIPTIONAL REGULATOR RUTR"/>
    <property type="match status" value="1"/>
</dbReference>
<dbReference type="GO" id="GO:0003700">
    <property type="term" value="F:DNA-binding transcription factor activity"/>
    <property type="evidence" value="ECO:0007669"/>
    <property type="project" value="TreeGrafter"/>
</dbReference>
<comment type="caution">
    <text evidence="8">The sequence shown here is derived from an EMBL/GenBank/DDBJ whole genome shotgun (WGS) entry which is preliminary data.</text>
</comment>
<evidence type="ECO:0000256" key="1">
    <source>
        <dbReference type="ARBA" id="ARBA00022491"/>
    </source>
</evidence>
<evidence type="ECO:0000256" key="2">
    <source>
        <dbReference type="ARBA" id="ARBA00023015"/>
    </source>
</evidence>
<feature type="domain" description="HTH tetR-type" evidence="7">
    <location>
        <begin position="22"/>
        <end position="82"/>
    </location>
</feature>
<evidence type="ECO:0000256" key="5">
    <source>
        <dbReference type="PROSITE-ProRule" id="PRU00335"/>
    </source>
</evidence>
<dbReference type="SUPFAM" id="SSF46689">
    <property type="entry name" value="Homeodomain-like"/>
    <property type="match status" value="1"/>
</dbReference>
<accession>A0A2U1CP95</accession>
<dbReference type="PROSITE" id="PS01081">
    <property type="entry name" value="HTH_TETR_1"/>
    <property type="match status" value="1"/>
</dbReference>
<organism evidence="8 9">
    <name type="scientific">Pusillimonas noertemannii</name>
    <dbReference type="NCBI Taxonomy" id="305977"/>
    <lineage>
        <taxon>Bacteria</taxon>
        <taxon>Pseudomonadati</taxon>
        <taxon>Pseudomonadota</taxon>
        <taxon>Betaproteobacteria</taxon>
        <taxon>Burkholderiales</taxon>
        <taxon>Alcaligenaceae</taxon>
        <taxon>Pusillimonas</taxon>
    </lineage>
</organism>
<dbReference type="InterPro" id="IPR023772">
    <property type="entry name" value="DNA-bd_HTH_TetR-type_CS"/>
</dbReference>
<dbReference type="Gene3D" id="1.10.357.10">
    <property type="entry name" value="Tetracycline Repressor, domain 2"/>
    <property type="match status" value="1"/>
</dbReference>
<dbReference type="InterPro" id="IPR050109">
    <property type="entry name" value="HTH-type_TetR-like_transc_reg"/>
</dbReference>
<proteinExistence type="predicted"/>
<feature type="DNA-binding region" description="H-T-H motif" evidence="5">
    <location>
        <begin position="45"/>
        <end position="64"/>
    </location>
</feature>
<dbReference type="PANTHER" id="PTHR30055:SF235">
    <property type="entry name" value="TRANSCRIPTIONAL REGULATORY PROTEIN"/>
    <property type="match status" value="1"/>
</dbReference>
<dbReference type="InterPro" id="IPR011075">
    <property type="entry name" value="TetR_C"/>
</dbReference>
<dbReference type="InterPro" id="IPR001647">
    <property type="entry name" value="HTH_TetR"/>
</dbReference>
<keyword evidence="1" id="KW-0678">Repressor</keyword>
<keyword evidence="2" id="KW-0805">Transcription regulation</keyword>
<name>A0A2U1CP95_9BURK</name>
<dbReference type="OrthoDB" id="2356263at2"/>
<evidence type="ECO:0000313" key="8">
    <source>
        <dbReference type="EMBL" id="PVY67712.1"/>
    </source>
</evidence>
<dbReference type="Proteomes" id="UP000246145">
    <property type="component" value="Unassembled WGS sequence"/>
</dbReference>
<sequence length="235" mass="25606">MSAATTRKTKARTKGRPDAEGTVGREALLAAAVEELRVSSPETLTLAGVAARAGVHPALIRYYFGNKDNLLREVVKQLVDRGQESARATMESSAPLEEKLAGRLQSMIGVIQSNPHFHRLVLDKIYGQGNDGDGEDLLGRIATRGMRLTVSMLHDQPSRPIRPIDPRLLHVAMIGLTEFFVSAKPLLHELFGENADIDELKSRYVSFVTDLILHGISAPDPAAPTGIDKGRRKGQ</sequence>
<dbReference type="Pfam" id="PF00440">
    <property type="entry name" value="TetR_N"/>
    <property type="match status" value="1"/>
</dbReference>
<dbReference type="Pfam" id="PF14514">
    <property type="entry name" value="TetR_C_9"/>
    <property type="match status" value="1"/>
</dbReference>
<dbReference type="RefSeq" id="WP_116517036.1">
    <property type="nucleotide sequence ID" value="NZ_JACCEX010000001.1"/>
</dbReference>
<dbReference type="GO" id="GO:0000976">
    <property type="term" value="F:transcription cis-regulatory region binding"/>
    <property type="evidence" value="ECO:0007669"/>
    <property type="project" value="TreeGrafter"/>
</dbReference>
<evidence type="ECO:0000256" key="6">
    <source>
        <dbReference type="SAM" id="MobiDB-lite"/>
    </source>
</evidence>
<gene>
    <name evidence="8" type="ORF">C7440_0095</name>
</gene>
<evidence type="ECO:0000259" key="7">
    <source>
        <dbReference type="PROSITE" id="PS50977"/>
    </source>
</evidence>
<evidence type="ECO:0000256" key="3">
    <source>
        <dbReference type="ARBA" id="ARBA00023125"/>
    </source>
</evidence>
<keyword evidence="9" id="KW-1185">Reference proteome</keyword>
<evidence type="ECO:0000313" key="9">
    <source>
        <dbReference type="Proteomes" id="UP000246145"/>
    </source>
</evidence>
<dbReference type="SUPFAM" id="SSF48498">
    <property type="entry name" value="Tetracyclin repressor-like, C-terminal domain"/>
    <property type="match status" value="1"/>
</dbReference>
<keyword evidence="4" id="KW-0804">Transcription</keyword>
<dbReference type="PROSITE" id="PS50977">
    <property type="entry name" value="HTH_TETR_2"/>
    <property type="match status" value="1"/>
</dbReference>
<feature type="region of interest" description="Disordered" evidence="6">
    <location>
        <begin position="1"/>
        <end position="21"/>
    </location>
</feature>
<dbReference type="InterPro" id="IPR009057">
    <property type="entry name" value="Homeodomain-like_sf"/>
</dbReference>
<protein>
    <submittedName>
        <fullName evidence="8">TetR family transcriptional regulator</fullName>
    </submittedName>
</protein>
<reference evidence="8 9" key="1">
    <citation type="submission" date="2018-04" db="EMBL/GenBank/DDBJ databases">
        <title>Genomic Encyclopedia of Type Strains, Phase IV (KMG-IV): sequencing the most valuable type-strain genomes for metagenomic binning, comparative biology and taxonomic classification.</title>
        <authorList>
            <person name="Goeker M."/>
        </authorList>
    </citation>
    <scope>NUCLEOTIDE SEQUENCE [LARGE SCALE GENOMIC DNA]</scope>
    <source>
        <strain evidence="8 9">DSM 10065</strain>
    </source>
</reference>
<dbReference type="AlphaFoldDB" id="A0A2U1CP95"/>
<dbReference type="EMBL" id="QEKO01000001">
    <property type="protein sequence ID" value="PVY67712.1"/>
    <property type="molecule type" value="Genomic_DNA"/>
</dbReference>
<dbReference type="InterPro" id="IPR036271">
    <property type="entry name" value="Tet_transcr_reg_TetR-rel_C_sf"/>
</dbReference>